<dbReference type="PANTHER" id="PTHR33802">
    <property type="entry name" value="SI:CH211-161H7.5-RELATED"/>
    <property type="match status" value="1"/>
</dbReference>
<accession>E6WW08</accession>
<dbReference type="eggNOG" id="ENOG5033ARB">
    <property type="taxonomic scope" value="Bacteria"/>
</dbReference>
<keyword evidence="3" id="KW-1185">Reference proteome</keyword>
<feature type="transmembrane region" description="Helical" evidence="1">
    <location>
        <begin position="166"/>
        <end position="186"/>
    </location>
</feature>
<keyword evidence="1" id="KW-1133">Transmembrane helix</keyword>
<dbReference type="KEGG" id="psu:Psesu_2671"/>
<evidence type="ECO:0000313" key="3">
    <source>
        <dbReference type="Proteomes" id="UP000008632"/>
    </source>
</evidence>
<feature type="transmembrane region" description="Helical" evidence="1">
    <location>
        <begin position="73"/>
        <end position="92"/>
    </location>
</feature>
<feature type="transmembrane region" description="Helical" evidence="1">
    <location>
        <begin position="133"/>
        <end position="154"/>
    </location>
</feature>
<feature type="transmembrane region" description="Helical" evidence="1">
    <location>
        <begin position="98"/>
        <end position="121"/>
    </location>
</feature>
<organism evidence="2 3">
    <name type="scientific">Pseudoxanthomonas suwonensis (strain 11-1)</name>
    <dbReference type="NCBI Taxonomy" id="743721"/>
    <lineage>
        <taxon>Bacteria</taxon>
        <taxon>Pseudomonadati</taxon>
        <taxon>Pseudomonadota</taxon>
        <taxon>Gammaproteobacteria</taxon>
        <taxon>Lysobacterales</taxon>
        <taxon>Lysobacteraceae</taxon>
        <taxon>Pseudoxanthomonas</taxon>
    </lineage>
</organism>
<keyword evidence="1" id="KW-0812">Transmembrane</keyword>
<dbReference type="Proteomes" id="UP000008632">
    <property type="component" value="Chromosome"/>
</dbReference>
<proteinExistence type="predicted"/>
<dbReference type="PANTHER" id="PTHR33802:SF1">
    <property type="entry name" value="XK-RELATED PROTEIN"/>
    <property type="match status" value="1"/>
</dbReference>
<dbReference type="AlphaFoldDB" id="E6WW08"/>
<feature type="transmembrane region" description="Helical" evidence="1">
    <location>
        <begin position="221"/>
        <end position="240"/>
    </location>
</feature>
<evidence type="ECO:0000313" key="2">
    <source>
        <dbReference type="EMBL" id="ADV28499.1"/>
    </source>
</evidence>
<dbReference type="EMBL" id="CP002446">
    <property type="protein sequence ID" value="ADV28499.1"/>
    <property type="molecule type" value="Genomic_DNA"/>
</dbReference>
<sequence length="250" mass="27250">MRILVLLSALAMPVVAYFAQRGVFGPDNSEISARYPTLLVAAGYAFSIWSLIFLLDIVHGVRQLRAPWNQDPLLRRIAPATVIGFILTTAWMPLFAQGMFALCLAIIFGALLGLAWVAVQLSDAYEQGGEHRWSWLAISLHAGWLSLAAFLNLAQSALAFGWTHEQAQLVPSLLLLAAATALLLWLNARMHGNPAYVAAALWGLAAVWVRQSGSELAGSDVTARVAVAMALLLVVQTIWLRRRARRVALT</sequence>
<name>E6WW08_PSEUU</name>
<protein>
    <submittedName>
        <fullName evidence="2">Uncharacterized protein</fullName>
    </submittedName>
</protein>
<feature type="transmembrane region" description="Helical" evidence="1">
    <location>
        <begin position="193"/>
        <end position="209"/>
    </location>
</feature>
<feature type="transmembrane region" description="Helical" evidence="1">
    <location>
        <begin position="40"/>
        <end position="61"/>
    </location>
</feature>
<gene>
    <name evidence="2" type="ordered locus">Psesu_2671</name>
</gene>
<dbReference type="HOGENOM" id="CLU_067293_1_0_6"/>
<dbReference type="STRING" id="743721.Psesu_2671"/>
<dbReference type="OrthoDB" id="5189031at2"/>
<keyword evidence="1" id="KW-0472">Membrane</keyword>
<evidence type="ECO:0000256" key="1">
    <source>
        <dbReference type="SAM" id="Phobius"/>
    </source>
</evidence>
<reference evidence="2 3" key="1">
    <citation type="submission" date="2011-01" db="EMBL/GenBank/DDBJ databases">
        <title>Complete sequence of Pseudoxanthomonas suwonensis 11-1.</title>
        <authorList>
            <consortium name="US DOE Joint Genome Institute"/>
            <person name="Lucas S."/>
            <person name="Copeland A."/>
            <person name="Lapidus A."/>
            <person name="Cheng J.-F."/>
            <person name="Goodwin L."/>
            <person name="Pitluck S."/>
            <person name="Teshima H."/>
            <person name="Detter J.C."/>
            <person name="Han C."/>
            <person name="Tapia R."/>
            <person name="Land M."/>
            <person name="Hauser L."/>
            <person name="Kyrpides N."/>
            <person name="Ivanova N."/>
            <person name="Ovchinnikova G."/>
            <person name="Siebers A.K."/>
            <person name="Allgaier M."/>
            <person name="Thelen M.P."/>
            <person name="Hugenholtz P."/>
            <person name="Gladden J."/>
            <person name="Woyke T."/>
        </authorList>
    </citation>
    <scope>NUCLEOTIDE SEQUENCE [LARGE SCALE GENOMIC DNA]</scope>
    <source>
        <strain evidence="3">11-1</strain>
    </source>
</reference>